<evidence type="ECO:0000313" key="3">
    <source>
        <dbReference type="EMBL" id="GAA1237167.1"/>
    </source>
</evidence>
<feature type="compositionally biased region" description="Low complexity" evidence="1">
    <location>
        <begin position="182"/>
        <end position="196"/>
    </location>
</feature>
<proteinExistence type="predicted"/>
<evidence type="ECO:0000256" key="2">
    <source>
        <dbReference type="SAM" id="Phobius"/>
    </source>
</evidence>
<keyword evidence="2" id="KW-0472">Membrane</keyword>
<reference evidence="3 4" key="1">
    <citation type="journal article" date="2019" name="Int. J. Syst. Evol. Microbiol.">
        <title>The Global Catalogue of Microorganisms (GCM) 10K type strain sequencing project: providing services to taxonomists for standard genome sequencing and annotation.</title>
        <authorList>
            <consortium name="The Broad Institute Genomics Platform"/>
            <consortium name="The Broad Institute Genome Sequencing Center for Infectious Disease"/>
            <person name="Wu L."/>
            <person name="Ma J."/>
        </authorList>
    </citation>
    <scope>NUCLEOTIDE SEQUENCE [LARGE SCALE GENOMIC DNA]</scope>
    <source>
        <strain evidence="3 4">JCM 13004</strain>
    </source>
</reference>
<keyword evidence="2" id="KW-0812">Transmembrane</keyword>
<organism evidence="3 4">
    <name type="scientific">Kitasatospora nipponensis</name>
    <dbReference type="NCBI Taxonomy" id="258049"/>
    <lineage>
        <taxon>Bacteria</taxon>
        <taxon>Bacillati</taxon>
        <taxon>Actinomycetota</taxon>
        <taxon>Actinomycetes</taxon>
        <taxon>Kitasatosporales</taxon>
        <taxon>Streptomycetaceae</taxon>
        <taxon>Kitasatospora</taxon>
    </lineage>
</organism>
<dbReference type="Proteomes" id="UP001500037">
    <property type="component" value="Unassembled WGS sequence"/>
</dbReference>
<feature type="region of interest" description="Disordered" evidence="1">
    <location>
        <begin position="1"/>
        <end position="26"/>
    </location>
</feature>
<feature type="region of interest" description="Disordered" evidence="1">
    <location>
        <begin position="259"/>
        <end position="348"/>
    </location>
</feature>
<evidence type="ECO:0000256" key="1">
    <source>
        <dbReference type="SAM" id="MobiDB-lite"/>
    </source>
</evidence>
<evidence type="ECO:0000313" key="4">
    <source>
        <dbReference type="Proteomes" id="UP001500037"/>
    </source>
</evidence>
<name>A0ABN1WBK9_9ACTN</name>
<protein>
    <submittedName>
        <fullName evidence="3">Uncharacterized protein</fullName>
    </submittedName>
</protein>
<sequence length="348" mass="34197">MSTNRSRRIDRDAAEQLLGGATGGTQGGQGALAELLAAAAAPATGRELAGEEAAVAAFREAARPSTDRSPLPASLAKSRSRSMTSCAPMRFRAPARFLGARAAAAALAVTALGGVAVAAGTGHLPEVLGGPGGGPPTENAGSAVAGAPASSWLPNVPPVRRPPLRTAGPGLAAPNPSGSAESGRPQSSQASAGSSPTDGAPDPDRPELSGLPVPPAVVPLCRLWPADGPATPDPRFEPLTRAAGGLDRVRAYCAEVLRSTGTGTPAASATPDAAHGRTPAPVADPGGHDGGVSPHPTLVPPSRGAGAASPPPAQGGNARDGRTLPSPPGLGDAGSRPLARFTTSHDQR</sequence>
<accession>A0ABN1WBK9</accession>
<feature type="transmembrane region" description="Helical" evidence="2">
    <location>
        <begin position="98"/>
        <end position="119"/>
    </location>
</feature>
<gene>
    <name evidence="3" type="ORF">GCM10009665_29150</name>
</gene>
<dbReference type="EMBL" id="BAAALF010000041">
    <property type="protein sequence ID" value="GAA1237167.1"/>
    <property type="molecule type" value="Genomic_DNA"/>
</dbReference>
<feature type="region of interest" description="Disordered" evidence="1">
    <location>
        <begin position="128"/>
        <end position="241"/>
    </location>
</feature>
<keyword evidence="4" id="KW-1185">Reference proteome</keyword>
<comment type="caution">
    <text evidence="3">The sequence shown here is derived from an EMBL/GenBank/DDBJ whole genome shotgun (WGS) entry which is preliminary data.</text>
</comment>
<keyword evidence="2" id="KW-1133">Transmembrane helix</keyword>
<feature type="compositionally biased region" description="Low complexity" evidence="1">
    <location>
        <begin position="259"/>
        <end position="273"/>
    </location>
</feature>
<dbReference type="RefSeq" id="WP_344441946.1">
    <property type="nucleotide sequence ID" value="NZ_BAAALF010000041.1"/>
</dbReference>
<feature type="compositionally biased region" description="Low complexity" evidence="1">
    <location>
        <begin position="140"/>
        <end position="154"/>
    </location>
</feature>
<feature type="region of interest" description="Disordered" evidence="1">
    <location>
        <begin position="59"/>
        <end position="84"/>
    </location>
</feature>